<dbReference type="Proteomes" id="UP001369086">
    <property type="component" value="Unassembled WGS sequence"/>
</dbReference>
<gene>
    <name evidence="1" type="ORF">HHUSO_G11678</name>
</gene>
<evidence type="ECO:0008006" key="3">
    <source>
        <dbReference type="Google" id="ProtNLM"/>
    </source>
</evidence>
<keyword evidence="2" id="KW-1185">Reference proteome</keyword>
<dbReference type="EMBL" id="JAHFZB010000009">
    <property type="protein sequence ID" value="KAK6485796.1"/>
    <property type="molecule type" value="Genomic_DNA"/>
</dbReference>
<proteinExistence type="predicted"/>
<evidence type="ECO:0000313" key="1">
    <source>
        <dbReference type="EMBL" id="KAK6485796.1"/>
    </source>
</evidence>
<organism evidence="1 2">
    <name type="scientific">Huso huso</name>
    <name type="common">Beluga</name>
    <name type="synonym">Acipenser huso</name>
    <dbReference type="NCBI Taxonomy" id="61971"/>
    <lineage>
        <taxon>Eukaryota</taxon>
        <taxon>Metazoa</taxon>
        <taxon>Chordata</taxon>
        <taxon>Craniata</taxon>
        <taxon>Vertebrata</taxon>
        <taxon>Euteleostomi</taxon>
        <taxon>Actinopterygii</taxon>
        <taxon>Chondrostei</taxon>
        <taxon>Acipenseriformes</taxon>
        <taxon>Acipenseridae</taxon>
        <taxon>Huso</taxon>
    </lineage>
</organism>
<name>A0ABR0ZLV7_HUSHU</name>
<reference evidence="1 2" key="1">
    <citation type="submission" date="2021-05" db="EMBL/GenBank/DDBJ databases">
        <authorList>
            <person name="Zahm M."/>
            <person name="Klopp C."/>
            <person name="Cabau C."/>
            <person name="Kuhl H."/>
            <person name="Suciu R."/>
            <person name="Ciorpac M."/>
            <person name="Holostenco D."/>
            <person name="Gessner J."/>
            <person name="Wuertz S."/>
            <person name="Hohne C."/>
            <person name="Stock M."/>
            <person name="Gislard M."/>
            <person name="Lluch J."/>
            <person name="Milhes M."/>
            <person name="Lampietro C."/>
            <person name="Lopez Roques C."/>
            <person name="Donnadieu C."/>
            <person name="Du K."/>
            <person name="Schartl M."/>
            <person name="Guiguen Y."/>
        </authorList>
    </citation>
    <scope>NUCLEOTIDE SEQUENCE [LARGE SCALE GENOMIC DNA]</scope>
    <source>
        <strain evidence="1">Hh-F2</strain>
        <tissue evidence="1">Blood</tissue>
    </source>
</reference>
<comment type="caution">
    <text evidence="1">The sequence shown here is derived from an EMBL/GenBank/DDBJ whole genome shotgun (WGS) entry which is preliminary data.</text>
</comment>
<sequence length="71" mass="7883">MFVINELHCYNILGWSVCLCGVYFAYADAHISIQHSTDAESEYKGVFMETMFICKPGGKPPAFSASSISHM</sequence>
<protein>
    <recommendedName>
        <fullName evidence="3">Secreted protein</fullName>
    </recommendedName>
</protein>
<accession>A0ABR0ZLV7</accession>
<evidence type="ECO:0000313" key="2">
    <source>
        <dbReference type="Proteomes" id="UP001369086"/>
    </source>
</evidence>